<dbReference type="Proteomes" id="UP000094444">
    <property type="component" value="Unassembled WGS sequence"/>
</dbReference>
<accession>A0A2P5I281</accession>
<reference evidence="2" key="1">
    <citation type="submission" date="2017-09" db="EMBL/GenBank/DDBJ databases">
        <title>Polyketide synthases of a Diaporthe helianthi virulent isolate.</title>
        <authorList>
            <person name="Baroncelli R."/>
        </authorList>
    </citation>
    <scope>NUCLEOTIDE SEQUENCE [LARGE SCALE GENOMIC DNA]</scope>
    <source>
        <strain evidence="2">7/96</strain>
    </source>
</reference>
<sequence length="168" mass="18298">MLADNRCCPRATRQIAASALVLPQDPSPHRTSQALGLRLQDGWMLMAKQGRCIQERAAGQQGGEIRRASSHTGRRPLPPNPSWKRAVAAGLSSGQRAATFRARLHCMAFNSDFAPASNVHVAPRDARVMSILGQWMVCYPRVKSGIRHQGMVCLLHEINLGARVGNVG</sequence>
<proteinExistence type="predicted"/>
<comment type="caution">
    <text evidence="2">The sequence shown here is derived from an EMBL/GenBank/DDBJ whole genome shotgun (WGS) entry which is preliminary data.</text>
</comment>
<keyword evidence="3" id="KW-1185">Reference proteome</keyword>
<gene>
    <name evidence="2" type="ORF">DHEL01_v204990</name>
</gene>
<evidence type="ECO:0000313" key="3">
    <source>
        <dbReference type="Proteomes" id="UP000094444"/>
    </source>
</evidence>
<dbReference type="EMBL" id="MAVT02000349">
    <property type="protein sequence ID" value="POS76625.1"/>
    <property type="molecule type" value="Genomic_DNA"/>
</dbReference>
<organism evidence="2 3">
    <name type="scientific">Diaporthe helianthi</name>
    <dbReference type="NCBI Taxonomy" id="158607"/>
    <lineage>
        <taxon>Eukaryota</taxon>
        <taxon>Fungi</taxon>
        <taxon>Dikarya</taxon>
        <taxon>Ascomycota</taxon>
        <taxon>Pezizomycotina</taxon>
        <taxon>Sordariomycetes</taxon>
        <taxon>Sordariomycetidae</taxon>
        <taxon>Diaporthales</taxon>
        <taxon>Diaporthaceae</taxon>
        <taxon>Diaporthe</taxon>
    </lineage>
</organism>
<protein>
    <submittedName>
        <fullName evidence="2">Uncharacterized protein</fullName>
    </submittedName>
</protein>
<dbReference type="InParanoid" id="A0A2P5I281"/>
<evidence type="ECO:0000313" key="2">
    <source>
        <dbReference type="EMBL" id="POS76625.1"/>
    </source>
</evidence>
<feature type="region of interest" description="Disordered" evidence="1">
    <location>
        <begin position="56"/>
        <end position="82"/>
    </location>
</feature>
<name>A0A2P5I281_DIAHE</name>
<evidence type="ECO:0000256" key="1">
    <source>
        <dbReference type="SAM" id="MobiDB-lite"/>
    </source>
</evidence>
<dbReference type="AlphaFoldDB" id="A0A2P5I281"/>